<organism evidence="1 2">
    <name type="scientific">Salix suchowensis</name>
    <dbReference type="NCBI Taxonomy" id="1278906"/>
    <lineage>
        <taxon>Eukaryota</taxon>
        <taxon>Viridiplantae</taxon>
        <taxon>Streptophyta</taxon>
        <taxon>Embryophyta</taxon>
        <taxon>Tracheophyta</taxon>
        <taxon>Spermatophyta</taxon>
        <taxon>Magnoliopsida</taxon>
        <taxon>eudicotyledons</taxon>
        <taxon>Gunneridae</taxon>
        <taxon>Pentapetalae</taxon>
        <taxon>rosids</taxon>
        <taxon>fabids</taxon>
        <taxon>Malpighiales</taxon>
        <taxon>Salicaceae</taxon>
        <taxon>Saliceae</taxon>
        <taxon>Salix</taxon>
    </lineage>
</organism>
<proteinExistence type="predicted"/>
<reference evidence="1" key="1">
    <citation type="submission" date="2022-10" db="EMBL/GenBank/DDBJ databases">
        <authorList>
            <person name="Hyden B.L."/>
            <person name="Feng K."/>
            <person name="Yates T."/>
            <person name="Jawdy S."/>
            <person name="Smart L.B."/>
            <person name="Muchero W."/>
        </authorList>
    </citation>
    <scope>NUCLEOTIDE SEQUENCE</scope>
    <source>
        <tissue evidence="1">Shoot tip</tissue>
    </source>
</reference>
<name>A0ABQ9AE09_9ROSI</name>
<evidence type="ECO:0000313" key="1">
    <source>
        <dbReference type="EMBL" id="KAJ6333462.1"/>
    </source>
</evidence>
<sequence length="96" mass="10670">MLGSWCRSARPNYCCQLQSLKGNGFLVKLRKEVVCTLSQALRLCMLWAGLAGIDNSIDGIRVFYAGKPWIACKRLDRSLTKMALSGINESIVAELF</sequence>
<dbReference type="Proteomes" id="UP001141253">
    <property type="component" value="Chromosome 11"/>
</dbReference>
<reference evidence="1" key="2">
    <citation type="journal article" date="2023" name="Int. J. Mol. Sci.">
        <title>De Novo Assembly and Annotation of 11 Diverse Shrub Willow (Salix) Genomes Reveals Novel Gene Organization in Sex-Linked Regions.</title>
        <authorList>
            <person name="Hyden B."/>
            <person name="Feng K."/>
            <person name="Yates T.B."/>
            <person name="Jawdy S."/>
            <person name="Cereghino C."/>
            <person name="Smart L.B."/>
            <person name="Muchero W."/>
        </authorList>
    </citation>
    <scope>NUCLEOTIDE SEQUENCE</scope>
    <source>
        <tissue evidence="1">Shoot tip</tissue>
    </source>
</reference>
<accession>A0ABQ9AE09</accession>
<evidence type="ECO:0000313" key="2">
    <source>
        <dbReference type="Proteomes" id="UP001141253"/>
    </source>
</evidence>
<protein>
    <submittedName>
        <fullName evidence="1">Uncharacterized protein</fullName>
    </submittedName>
</protein>
<dbReference type="EMBL" id="JAPFFI010000021">
    <property type="protein sequence ID" value="KAJ6333462.1"/>
    <property type="molecule type" value="Genomic_DNA"/>
</dbReference>
<keyword evidence="2" id="KW-1185">Reference proteome</keyword>
<gene>
    <name evidence="1" type="ORF">OIU77_009350</name>
</gene>
<comment type="caution">
    <text evidence="1">The sequence shown here is derived from an EMBL/GenBank/DDBJ whole genome shotgun (WGS) entry which is preliminary data.</text>
</comment>